<evidence type="ECO:0000313" key="4">
    <source>
        <dbReference type="Proteomes" id="UP000510660"/>
    </source>
</evidence>
<dbReference type="PANTHER" id="PTHR48100:SF44">
    <property type="entry name" value="PHOSPHATASE C1620.13-RELATED"/>
    <property type="match status" value="1"/>
</dbReference>
<evidence type="ECO:0000256" key="2">
    <source>
        <dbReference type="PIRSR" id="PIRSR613078-2"/>
    </source>
</evidence>
<feature type="active site" description="Proton donor/acceptor" evidence="1">
    <location>
        <position position="86"/>
    </location>
</feature>
<evidence type="ECO:0000313" key="3">
    <source>
        <dbReference type="EMBL" id="QLL74973.1"/>
    </source>
</evidence>
<dbReference type="Pfam" id="PF00300">
    <property type="entry name" value="His_Phos_1"/>
    <property type="match status" value="1"/>
</dbReference>
<feature type="binding site" evidence="2">
    <location>
        <position position="58"/>
    </location>
    <ligand>
        <name>substrate</name>
    </ligand>
</feature>
<dbReference type="InterPro" id="IPR013078">
    <property type="entry name" value="His_Pase_superF_clade-1"/>
</dbReference>
<feature type="active site" description="Tele-phosphohistidine intermediate" evidence="1">
    <location>
        <position position="9"/>
    </location>
</feature>
<dbReference type="Gene3D" id="3.40.50.1240">
    <property type="entry name" value="Phosphoglycerate mutase-like"/>
    <property type="match status" value="1"/>
</dbReference>
<dbReference type="SUPFAM" id="SSF53254">
    <property type="entry name" value="Phosphoglycerate mutase-like"/>
    <property type="match status" value="1"/>
</dbReference>
<dbReference type="GO" id="GO:0005829">
    <property type="term" value="C:cytosol"/>
    <property type="evidence" value="ECO:0007669"/>
    <property type="project" value="TreeGrafter"/>
</dbReference>
<proteinExistence type="predicted"/>
<dbReference type="CDD" id="cd07067">
    <property type="entry name" value="HP_PGM_like"/>
    <property type="match status" value="1"/>
</dbReference>
<name>A0A7H9EBG3_9LACO</name>
<organism evidence="3 4">
    <name type="scientific">Lactobacillus crispatus</name>
    <dbReference type="NCBI Taxonomy" id="47770"/>
    <lineage>
        <taxon>Bacteria</taxon>
        <taxon>Bacillati</taxon>
        <taxon>Bacillota</taxon>
        <taxon>Bacilli</taxon>
        <taxon>Lactobacillales</taxon>
        <taxon>Lactobacillaceae</taxon>
        <taxon>Lactobacillus</taxon>
    </lineage>
</organism>
<reference evidence="3 4" key="1">
    <citation type="submission" date="2020-01" db="EMBL/GenBank/DDBJ databases">
        <title>Complete and circular genome sequences of six lactobacillus isolates from horses.</title>
        <authorList>
            <person name="Hassan H.M."/>
        </authorList>
    </citation>
    <scope>NUCLEOTIDE SEQUENCE [LARGE SCALE GENOMIC DNA]</scope>
    <source>
        <strain evidence="3 4">1D</strain>
    </source>
</reference>
<gene>
    <name evidence="3" type="ORF">GTO85_11840</name>
</gene>
<dbReference type="EMBL" id="CP047415">
    <property type="protein sequence ID" value="QLL74973.1"/>
    <property type="molecule type" value="Genomic_DNA"/>
</dbReference>
<dbReference type="PANTHER" id="PTHR48100">
    <property type="entry name" value="BROAD-SPECIFICITY PHOSPHATASE YOR283W-RELATED"/>
    <property type="match status" value="1"/>
</dbReference>
<evidence type="ECO:0000256" key="1">
    <source>
        <dbReference type="PIRSR" id="PIRSR613078-1"/>
    </source>
</evidence>
<dbReference type="AlphaFoldDB" id="A0A7H9EBG3"/>
<feature type="binding site" evidence="2">
    <location>
        <begin position="8"/>
        <end position="15"/>
    </location>
    <ligand>
        <name>substrate</name>
    </ligand>
</feature>
<accession>A0A7H9EBG3</accession>
<dbReference type="InterPro" id="IPR029033">
    <property type="entry name" value="His_PPase_superfam"/>
</dbReference>
<dbReference type="Proteomes" id="UP000510660">
    <property type="component" value="Chromosome"/>
</dbReference>
<protein>
    <submittedName>
        <fullName evidence="3">Histidine phosphatase family protein</fullName>
    </submittedName>
</protein>
<dbReference type="RefSeq" id="WP_180861257.1">
    <property type="nucleotide sequence ID" value="NZ_CP047415.1"/>
</dbReference>
<sequence length="216" mass="25231">MKTIYLVRHGQTYLNYFYRIQGWSDAPLTKKGEKDVFYTANKLKDIRFDMAISSDLKRAIDSRNIILSQNRFAKDTKTVENPLFREEFFGYWDGLDGNEVLRKISGDAKLDTFKKIIGYGMTMAEIRQKLKEMDPSHLCENEEEMRQRIYKAFVWLQKYDNVNNILLIGHGFLTQLIAQMFNKGTCNTDEIPDNSTLTILKIINDQVQLVSYGEKL</sequence>
<dbReference type="InterPro" id="IPR050275">
    <property type="entry name" value="PGM_Phosphatase"/>
</dbReference>
<dbReference type="SMART" id="SM00855">
    <property type="entry name" value="PGAM"/>
    <property type="match status" value="1"/>
</dbReference>
<dbReference type="GO" id="GO:0016791">
    <property type="term" value="F:phosphatase activity"/>
    <property type="evidence" value="ECO:0007669"/>
    <property type="project" value="TreeGrafter"/>
</dbReference>